<protein>
    <submittedName>
        <fullName evidence="1">Uncharacterized protein</fullName>
    </submittedName>
</protein>
<sequence length="55" mass="6391">MLQPKFQYFSPFVRKIQLVNLAHCPISLTKVAISQAIKIKNYIYFLLVANHNNVN</sequence>
<evidence type="ECO:0000313" key="2">
    <source>
        <dbReference type="Proteomes" id="UP000070080"/>
    </source>
</evidence>
<name>A0A133YAG3_9FIRM</name>
<proteinExistence type="predicted"/>
<organism evidence="1 2">
    <name type="scientific">Amygdalobacter nucleatus</name>
    <dbReference type="NCBI Taxonomy" id="3029274"/>
    <lineage>
        <taxon>Bacteria</taxon>
        <taxon>Bacillati</taxon>
        <taxon>Bacillota</taxon>
        <taxon>Clostridia</taxon>
        <taxon>Eubacteriales</taxon>
        <taxon>Oscillospiraceae</taxon>
        <taxon>Amygdalobacter</taxon>
    </lineage>
</organism>
<dbReference type="STRING" id="1497955.HMPREF1872_01001"/>
<keyword evidence="2" id="KW-1185">Reference proteome</keyword>
<accession>A0A133YAG3</accession>
<evidence type="ECO:0000313" key="1">
    <source>
        <dbReference type="EMBL" id="KXB40190.1"/>
    </source>
</evidence>
<reference evidence="2" key="1">
    <citation type="submission" date="2016-01" db="EMBL/GenBank/DDBJ databases">
        <authorList>
            <person name="Mitreva M."/>
            <person name="Pepin K.H."/>
            <person name="Mihindukulasuriya K.A."/>
            <person name="Fulton R."/>
            <person name="Fronick C."/>
            <person name="O'Laughlin M."/>
            <person name="Miner T."/>
            <person name="Herter B."/>
            <person name="Rosa B.A."/>
            <person name="Cordes M."/>
            <person name="Tomlinson C."/>
            <person name="Wollam A."/>
            <person name="Palsikar V.B."/>
            <person name="Mardis E.R."/>
            <person name="Wilson R.K."/>
        </authorList>
    </citation>
    <scope>NUCLEOTIDE SEQUENCE [LARGE SCALE GENOMIC DNA]</scope>
    <source>
        <strain evidence="2">KA00274</strain>
    </source>
</reference>
<dbReference type="AlphaFoldDB" id="A0A133YAG3"/>
<gene>
    <name evidence="1" type="ORF">HMPREF1872_01001</name>
</gene>
<dbReference type="Proteomes" id="UP000070080">
    <property type="component" value="Unassembled WGS sequence"/>
</dbReference>
<comment type="caution">
    <text evidence="1">The sequence shown here is derived from an EMBL/GenBank/DDBJ whole genome shotgun (WGS) entry which is preliminary data.</text>
</comment>
<dbReference type="EMBL" id="LSCV01000031">
    <property type="protein sequence ID" value="KXB40190.1"/>
    <property type="molecule type" value="Genomic_DNA"/>
</dbReference>